<keyword evidence="1" id="KW-0472">Membrane</keyword>
<dbReference type="STRING" id="765440.A0A0C3GAL5"/>
<feature type="transmembrane region" description="Helical" evidence="1">
    <location>
        <begin position="126"/>
        <end position="148"/>
    </location>
</feature>
<feature type="transmembrane region" description="Helical" evidence="1">
    <location>
        <begin position="168"/>
        <end position="187"/>
    </location>
</feature>
<organism evidence="3 4">
    <name type="scientific">Piloderma croceum (strain F 1598)</name>
    <dbReference type="NCBI Taxonomy" id="765440"/>
    <lineage>
        <taxon>Eukaryota</taxon>
        <taxon>Fungi</taxon>
        <taxon>Dikarya</taxon>
        <taxon>Basidiomycota</taxon>
        <taxon>Agaricomycotina</taxon>
        <taxon>Agaricomycetes</taxon>
        <taxon>Agaricomycetidae</taxon>
        <taxon>Atheliales</taxon>
        <taxon>Atheliaceae</taxon>
        <taxon>Piloderma</taxon>
    </lineage>
</organism>
<dbReference type="EMBL" id="KN832979">
    <property type="protein sequence ID" value="KIM87661.1"/>
    <property type="molecule type" value="Genomic_DNA"/>
</dbReference>
<sequence length="295" mass="33376">MEQESPFAAQTLADTLGALLVGLGLAAALYGVNCAQCLVFFRRSSPGFLKLRSIIAVLWMLETVNLCLLSHALYFNLVTHHGDMTRLTLGVWSVMVQLIPTFLIVVIVQYVWIWRIWTLNRSVWRTTIALGMCTVSLIGCVLLFTWFIRRYLHNYSLYIVDKLLLASLSFLILNDALSNFTLCFILYRSKNGFRNTDNTLTTLMAYAFNTGIITCMGSISFLVLICTTPLKFYHLASHAVVAKVYLNSLLSRLNYHRPRRSSVGQMRLTDTTHPTTTWQLTSIVAMSRSESYGDS</sequence>
<evidence type="ECO:0000313" key="4">
    <source>
        <dbReference type="Proteomes" id="UP000054166"/>
    </source>
</evidence>
<feature type="transmembrane region" description="Helical" evidence="1">
    <location>
        <begin position="16"/>
        <end position="41"/>
    </location>
</feature>
<keyword evidence="1" id="KW-1133">Transmembrane helix</keyword>
<dbReference type="OrthoDB" id="3214861at2759"/>
<dbReference type="AlphaFoldDB" id="A0A0C3GAL5"/>
<dbReference type="PANTHER" id="PTHR40465:SF1">
    <property type="entry name" value="DUF6534 DOMAIN-CONTAINING PROTEIN"/>
    <property type="match status" value="1"/>
</dbReference>
<gene>
    <name evidence="3" type="ORF">PILCRDRAFT_815240</name>
</gene>
<dbReference type="Pfam" id="PF20152">
    <property type="entry name" value="DUF6534"/>
    <property type="match status" value="1"/>
</dbReference>
<dbReference type="HOGENOM" id="CLU_046025_5_3_1"/>
<keyword evidence="1" id="KW-0812">Transmembrane</keyword>
<feature type="transmembrane region" description="Helical" evidence="1">
    <location>
        <begin position="94"/>
        <end position="114"/>
    </location>
</feature>
<evidence type="ECO:0000259" key="2">
    <source>
        <dbReference type="Pfam" id="PF20152"/>
    </source>
</evidence>
<dbReference type="InterPro" id="IPR045339">
    <property type="entry name" value="DUF6534"/>
</dbReference>
<evidence type="ECO:0000256" key="1">
    <source>
        <dbReference type="SAM" id="Phobius"/>
    </source>
</evidence>
<dbReference type="Proteomes" id="UP000054166">
    <property type="component" value="Unassembled WGS sequence"/>
</dbReference>
<dbReference type="PANTHER" id="PTHR40465">
    <property type="entry name" value="CHROMOSOME 1, WHOLE GENOME SHOTGUN SEQUENCE"/>
    <property type="match status" value="1"/>
</dbReference>
<reference evidence="3 4" key="1">
    <citation type="submission" date="2014-04" db="EMBL/GenBank/DDBJ databases">
        <authorList>
            <consortium name="DOE Joint Genome Institute"/>
            <person name="Kuo A."/>
            <person name="Tarkka M."/>
            <person name="Buscot F."/>
            <person name="Kohler A."/>
            <person name="Nagy L.G."/>
            <person name="Floudas D."/>
            <person name="Copeland A."/>
            <person name="Barry K.W."/>
            <person name="Cichocki N."/>
            <person name="Veneault-Fourrey C."/>
            <person name="LaButti K."/>
            <person name="Lindquist E.A."/>
            <person name="Lipzen A."/>
            <person name="Lundell T."/>
            <person name="Morin E."/>
            <person name="Murat C."/>
            <person name="Sun H."/>
            <person name="Tunlid A."/>
            <person name="Henrissat B."/>
            <person name="Grigoriev I.V."/>
            <person name="Hibbett D.S."/>
            <person name="Martin F."/>
            <person name="Nordberg H.P."/>
            <person name="Cantor M.N."/>
            <person name="Hua S.X."/>
        </authorList>
    </citation>
    <scope>NUCLEOTIDE SEQUENCE [LARGE SCALE GENOMIC DNA]</scope>
    <source>
        <strain evidence="3 4">F 1598</strain>
    </source>
</reference>
<proteinExistence type="predicted"/>
<feature type="domain" description="DUF6534" evidence="2">
    <location>
        <begin position="174"/>
        <end position="255"/>
    </location>
</feature>
<dbReference type="InParanoid" id="A0A0C3GAL5"/>
<accession>A0A0C3GAL5</accession>
<reference evidence="4" key="2">
    <citation type="submission" date="2015-01" db="EMBL/GenBank/DDBJ databases">
        <title>Evolutionary Origins and Diversification of the Mycorrhizal Mutualists.</title>
        <authorList>
            <consortium name="DOE Joint Genome Institute"/>
            <consortium name="Mycorrhizal Genomics Consortium"/>
            <person name="Kohler A."/>
            <person name="Kuo A."/>
            <person name="Nagy L.G."/>
            <person name="Floudas D."/>
            <person name="Copeland A."/>
            <person name="Barry K.W."/>
            <person name="Cichocki N."/>
            <person name="Veneault-Fourrey C."/>
            <person name="LaButti K."/>
            <person name="Lindquist E.A."/>
            <person name="Lipzen A."/>
            <person name="Lundell T."/>
            <person name="Morin E."/>
            <person name="Murat C."/>
            <person name="Riley R."/>
            <person name="Ohm R."/>
            <person name="Sun H."/>
            <person name="Tunlid A."/>
            <person name="Henrissat B."/>
            <person name="Grigoriev I.V."/>
            <person name="Hibbett D.S."/>
            <person name="Martin F."/>
        </authorList>
    </citation>
    <scope>NUCLEOTIDE SEQUENCE [LARGE SCALE GENOMIC DNA]</scope>
    <source>
        <strain evidence="4">F 1598</strain>
    </source>
</reference>
<evidence type="ECO:0000313" key="3">
    <source>
        <dbReference type="EMBL" id="KIM87661.1"/>
    </source>
</evidence>
<feature type="transmembrane region" description="Helical" evidence="1">
    <location>
        <begin position="53"/>
        <end position="74"/>
    </location>
</feature>
<name>A0A0C3GAL5_PILCF</name>
<feature type="transmembrane region" description="Helical" evidence="1">
    <location>
        <begin position="199"/>
        <end position="225"/>
    </location>
</feature>
<protein>
    <recommendedName>
        <fullName evidence="2">DUF6534 domain-containing protein</fullName>
    </recommendedName>
</protein>
<keyword evidence="4" id="KW-1185">Reference proteome</keyword>